<dbReference type="InterPro" id="IPR023296">
    <property type="entry name" value="Glyco_hydro_beta-prop_sf"/>
</dbReference>
<evidence type="ECO:0000313" key="1">
    <source>
        <dbReference type="EMBL" id="QDT18977.1"/>
    </source>
</evidence>
<organism evidence="1 2">
    <name type="scientific">Gimesia chilikensis</name>
    <dbReference type="NCBI Taxonomy" id="2605989"/>
    <lineage>
        <taxon>Bacteria</taxon>
        <taxon>Pseudomonadati</taxon>
        <taxon>Planctomycetota</taxon>
        <taxon>Planctomycetia</taxon>
        <taxon>Planctomycetales</taxon>
        <taxon>Planctomycetaceae</taxon>
        <taxon>Gimesia</taxon>
    </lineage>
</organism>
<dbReference type="AlphaFoldDB" id="A0A517PHW3"/>
<dbReference type="Proteomes" id="UP000320421">
    <property type="component" value="Chromosome"/>
</dbReference>
<sequence>MDPTLTRRQFLQATAVATALPAVVRAADSEISSVGSEWQLFLDDLLVDTGRTRGVTRRLNSPTAFERVLKPEQPSEALGFIFYCSVVDDNGTAKLFHGSYDAEKKKHFALATSEDGIHWERPQLGLKEYQGSRENNLLPVEAVEASVFLDPRAPAEKRYRLLYSRYWPDPQKAGVYVASSPDGVHWSESETRMLPFVPDSQHCGLWDEALQKYVIYTRCWNPVRAVARVAVKDLETPWPYDASVPPLHVWGKQKVPTLSRELATVMARDDDDPPGVQLYTSAAVKYPFAPHVYLAFPAAYQTFKGPDWQDRALNGNDGTFDVQFAASRDGVNWHRWRTPYMPAGFYDGLDLRLVSMGQGLIRRGRELHQYFVGWPHTHGRPVVWDRDLKDRAAWLKKDLGGIYRATQRVDGFVSLDAGYPGGVVTTKPLRFTGDSLRVNLSTAGAGGVRVALLDLEGTPLPGFGREDCAWINADEIDHRVEWKSGSDLSVLAGQPVRVEFTMRNARLFAFEFGEAG</sequence>
<gene>
    <name evidence="1" type="ORF">HG66A1_07400</name>
</gene>
<dbReference type="EMBL" id="CP036266">
    <property type="protein sequence ID" value="QDT18977.1"/>
    <property type="molecule type" value="Genomic_DNA"/>
</dbReference>
<dbReference type="OrthoDB" id="180690at2"/>
<dbReference type="Gene3D" id="2.115.10.20">
    <property type="entry name" value="Glycosyl hydrolase domain, family 43"/>
    <property type="match status" value="1"/>
</dbReference>
<evidence type="ECO:0008006" key="3">
    <source>
        <dbReference type="Google" id="ProtNLM"/>
    </source>
</evidence>
<keyword evidence="2" id="KW-1185">Reference proteome</keyword>
<dbReference type="SUPFAM" id="SSF75005">
    <property type="entry name" value="Arabinanase/levansucrase/invertase"/>
    <property type="match status" value="1"/>
</dbReference>
<dbReference type="InterPro" id="IPR006311">
    <property type="entry name" value="TAT_signal"/>
</dbReference>
<protein>
    <recommendedName>
        <fullName evidence="3">Twin-arginine translocation signal domain-containing protein</fullName>
    </recommendedName>
</protein>
<dbReference type="PROSITE" id="PS51318">
    <property type="entry name" value="TAT"/>
    <property type="match status" value="1"/>
</dbReference>
<name>A0A517PHW3_9PLAN</name>
<evidence type="ECO:0000313" key="2">
    <source>
        <dbReference type="Proteomes" id="UP000320421"/>
    </source>
</evidence>
<accession>A0A517PHW3</accession>
<proteinExistence type="predicted"/>
<dbReference type="RefSeq" id="WP_145180888.1">
    <property type="nucleotide sequence ID" value="NZ_CP036266.1"/>
</dbReference>
<reference evidence="1 2" key="1">
    <citation type="submission" date="2019-02" db="EMBL/GenBank/DDBJ databases">
        <title>Deep-cultivation of Planctomycetes and their phenomic and genomic characterization uncovers novel biology.</title>
        <authorList>
            <person name="Wiegand S."/>
            <person name="Jogler M."/>
            <person name="Boedeker C."/>
            <person name="Pinto D."/>
            <person name="Vollmers J."/>
            <person name="Rivas-Marin E."/>
            <person name="Kohn T."/>
            <person name="Peeters S.H."/>
            <person name="Heuer A."/>
            <person name="Rast P."/>
            <person name="Oberbeckmann S."/>
            <person name="Bunk B."/>
            <person name="Jeske O."/>
            <person name="Meyerdierks A."/>
            <person name="Storesund J.E."/>
            <person name="Kallscheuer N."/>
            <person name="Luecker S."/>
            <person name="Lage O.M."/>
            <person name="Pohl T."/>
            <person name="Merkel B.J."/>
            <person name="Hornburger P."/>
            <person name="Mueller R.-W."/>
            <person name="Bruemmer F."/>
            <person name="Labrenz M."/>
            <person name="Spormann A.M."/>
            <person name="Op den Camp H."/>
            <person name="Overmann J."/>
            <person name="Amann R."/>
            <person name="Jetten M.S.M."/>
            <person name="Mascher T."/>
            <person name="Medema M.H."/>
            <person name="Devos D.P."/>
            <person name="Kaster A.-K."/>
            <person name="Ovreas L."/>
            <person name="Rohde M."/>
            <person name="Galperin M.Y."/>
            <person name="Jogler C."/>
        </authorList>
    </citation>
    <scope>NUCLEOTIDE SEQUENCE [LARGE SCALE GENOMIC DNA]</scope>
    <source>
        <strain evidence="1 2">HG66A1</strain>
    </source>
</reference>